<gene>
    <name evidence="2" type="ORF">GCM10009688_32760</name>
</gene>
<protein>
    <recommendedName>
        <fullName evidence="4">SdpI family protein</fullName>
    </recommendedName>
</protein>
<feature type="transmembrane region" description="Helical" evidence="1">
    <location>
        <begin position="89"/>
        <end position="113"/>
    </location>
</feature>
<dbReference type="RefSeq" id="WP_170287818.1">
    <property type="nucleotide sequence ID" value="NZ_BAAALV010000010.1"/>
</dbReference>
<keyword evidence="1" id="KW-1133">Transmembrane helix</keyword>
<accession>A0ABN2PNI2</accession>
<comment type="caution">
    <text evidence="2">The sequence shown here is derived from an EMBL/GenBank/DDBJ whole genome shotgun (WGS) entry which is preliminary data.</text>
</comment>
<name>A0ABN2PNI2_9MICC</name>
<evidence type="ECO:0000256" key="1">
    <source>
        <dbReference type="SAM" id="Phobius"/>
    </source>
</evidence>
<feature type="transmembrane region" description="Helical" evidence="1">
    <location>
        <begin position="60"/>
        <end position="82"/>
    </location>
</feature>
<dbReference type="Proteomes" id="UP001500784">
    <property type="component" value="Unassembled WGS sequence"/>
</dbReference>
<keyword evidence="1" id="KW-0472">Membrane</keyword>
<evidence type="ECO:0000313" key="3">
    <source>
        <dbReference type="Proteomes" id="UP001500784"/>
    </source>
</evidence>
<dbReference type="EMBL" id="BAAALV010000010">
    <property type="protein sequence ID" value="GAA1925138.1"/>
    <property type="molecule type" value="Genomic_DNA"/>
</dbReference>
<keyword evidence="3" id="KW-1185">Reference proteome</keyword>
<proteinExistence type="predicted"/>
<evidence type="ECO:0000313" key="2">
    <source>
        <dbReference type="EMBL" id="GAA1925138.1"/>
    </source>
</evidence>
<keyword evidence="1" id="KW-0812">Transmembrane</keyword>
<reference evidence="2 3" key="1">
    <citation type="journal article" date="2019" name="Int. J. Syst. Evol. Microbiol.">
        <title>The Global Catalogue of Microorganisms (GCM) 10K type strain sequencing project: providing services to taxonomists for standard genome sequencing and annotation.</title>
        <authorList>
            <consortium name="The Broad Institute Genomics Platform"/>
            <consortium name="The Broad Institute Genome Sequencing Center for Infectious Disease"/>
            <person name="Wu L."/>
            <person name="Ma J."/>
        </authorList>
    </citation>
    <scope>NUCLEOTIDE SEQUENCE [LARGE SCALE GENOMIC DNA]</scope>
    <source>
        <strain evidence="2 3">JCM 13316</strain>
    </source>
</reference>
<evidence type="ECO:0008006" key="4">
    <source>
        <dbReference type="Google" id="ProtNLM"/>
    </source>
</evidence>
<dbReference type="Pfam" id="PF13630">
    <property type="entry name" value="SdpI"/>
    <property type="match status" value="1"/>
</dbReference>
<dbReference type="InterPro" id="IPR025962">
    <property type="entry name" value="SdpI/YhfL"/>
</dbReference>
<sequence length="120" mass="11987">MNALVQGSIGLFLLAAVLGAVARFIGAGQLSRNQAIGIRTRATMTSDEAWTRGHEAALPWMRAAALGGLAAGLACAGVGIAFEGDPDNVLTGVLTLGGYALVTGLIITAGVAANRAALKV</sequence>
<organism evidence="2 3">
    <name type="scientific">Arthrobacter gandavensis</name>
    <dbReference type="NCBI Taxonomy" id="169960"/>
    <lineage>
        <taxon>Bacteria</taxon>
        <taxon>Bacillati</taxon>
        <taxon>Actinomycetota</taxon>
        <taxon>Actinomycetes</taxon>
        <taxon>Micrococcales</taxon>
        <taxon>Micrococcaceae</taxon>
        <taxon>Arthrobacter</taxon>
    </lineage>
</organism>